<dbReference type="InterPro" id="IPR021731">
    <property type="entry name" value="AMIN_dom"/>
</dbReference>
<keyword evidence="2" id="KW-0732">Signal</keyword>
<name>A0A840UVQ4_9BACT</name>
<dbReference type="AlphaFoldDB" id="A0A840UVQ4"/>
<evidence type="ECO:0000313" key="4">
    <source>
        <dbReference type="EMBL" id="MBB5348923.1"/>
    </source>
</evidence>
<evidence type="ECO:0000313" key="5">
    <source>
        <dbReference type="Proteomes" id="UP000539642"/>
    </source>
</evidence>
<proteinExistence type="predicted"/>
<keyword evidence="5" id="KW-1185">Reference proteome</keyword>
<dbReference type="EMBL" id="JACHEO010000016">
    <property type="protein sequence ID" value="MBB5348923.1"/>
    <property type="molecule type" value="Genomic_DNA"/>
</dbReference>
<comment type="caution">
    <text evidence="4">The sequence shown here is derived from an EMBL/GenBank/DDBJ whole genome shotgun (WGS) entry which is preliminary data.</text>
</comment>
<feature type="region of interest" description="Disordered" evidence="1">
    <location>
        <begin position="162"/>
        <end position="225"/>
    </location>
</feature>
<evidence type="ECO:0000256" key="1">
    <source>
        <dbReference type="SAM" id="MobiDB-lite"/>
    </source>
</evidence>
<protein>
    <recommendedName>
        <fullName evidence="3">AMIN domain-containing protein</fullName>
    </recommendedName>
</protein>
<accession>A0A840UVQ4</accession>
<reference evidence="4 5" key="1">
    <citation type="submission" date="2020-08" db="EMBL/GenBank/DDBJ databases">
        <title>Genomic Encyclopedia of Type Strains, Phase IV (KMG-IV): sequencing the most valuable type-strain genomes for metagenomic binning, comparative biology and taxonomic classification.</title>
        <authorList>
            <person name="Goeker M."/>
        </authorList>
    </citation>
    <scope>NUCLEOTIDE SEQUENCE [LARGE SCALE GENOMIC DNA]</scope>
    <source>
        <strain evidence="4 5">DSM 28570</strain>
    </source>
</reference>
<dbReference type="Pfam" id="PF11741">
    <property type="entry name" value="AMIN"/>
    <property type="match status" value="1"/>
</dbReference>
<evidence type="ECO:0000259" key="3">
    <source>
        <dbReference type="Pfam" id="PF11741"/>
    </source>
</evidence>
<sequence>MKPALSLTACIVGLVSLFLVFPAAFAQDQPSVSSVTLHRDDAGQERIRIKLVGTHAPQVFAYHGDNPRLICDFPGAGYAGLVKPVIRGEGTLVRGIRVGVHNPPDKKVRVVLDLQPGRKYTYDREFNKEENILNIVLLPMAGARKAEDAVAGIDASEPKQIVITGPKKVRHSPAAREEISPAGPPPAAAAAAPAAKPQVPPQAKLPPPPAAPAQDSVSPAKGGESAATAPLLQEISYENSSSKGEMIFFRLNGFFPPTVSAVESDAPQIVCDFTGMALAGDSPPVIEARGAYVRRIVTTVDRDPRKIKVILELTAGRDYDLRQVFFKDDNLFVLIVNALDEERAAGPGDDGGR</sequence>
<feature type="chain" id="PRO_5032327148" description="AMIN domain-containing protein" evidence="2">
    <location>
        <begin position="27"/>
        <end position="353"/>
    </location>
</feature>
<dbReference type="Proteomes" id="UP000539642">
    <property type="component" value="Unassembled WGS sequence"/>
</dbReference>
<organism evidence="4 5">
    <name type="scientific">Desulfoprunum benzoelyticum</name>
    <dbReference type="NCBI Taxonomy" id="1506996"/>
    <lineage>
        <taxon>Bacteria</taxon>
        <taxon>Pseudomonadati</taxon>
        <taxon>Thermodesulfobacteriota</taxon>
        <taxon>Desulfobulbia</taxon>
        <taxon>Desulfobulbales</taxon>
        <taxon>Desulfobulbaceae</taxon>
        <taxon>Desulfoprunum</taxon>
    </lineage>
</organism>
<evidence type="ECO:0000256" key="2">
    <source>
        <dbReference type="SAM" id="SignalP"/>
    </source>
</evidence>
<gene>
    <name evidence="4" type="ORF">HNQ81_002664</name>
</gene>
<dbReference type="Gene3D" id="2.60.40.3500">
    <property type="match status" value="1"/>
</dbReference>
<feature type="compositionally biased region" description="Low complexity" evidence="1">
    <location>
        <begin position="188"/>
        <end position="197"/>
    </location>
</feature>
<feature type="domain" description="AMIN" evidence="3">
    <location>
        <begin position="35"/>
        <end position="130"/>
    </location>
</feature>
<feature type="compositionally biased region" description="Pro residues" evidence="1">
    <location>
        <begin position="198"/>
        <end position="211"/>
    </location>
</feature>
<feature type="signal peptide" evidence="2">
    <location>
        <begin position="1"/>
        <end position="26"/>
    </location>
</feature>
<dbReference type="RefSeq" id="WP_183351736.1">
    <property type="nucleotide sequence ID" value="NZ_JACHEO010000016.1"/>
</dbReference>